<evidence type="ECO:0000313" key="3">
    <source>
        <dbReference type="EMBL" id="MCE9241077.1"/>
    </source>
</evidence>
<sequence length="437" mass="49637">MSIISILIVSILFVTGIKADKTFFSPLVSFTFLYLVVFILSAFGWFGIYLASDKAYMLITLGIIMFAIGTKARKRYSLKNAFFRTGKILDASDTLNIKHYKLMLMLCLSVLSFSASMIFLFLLKGGTIGDIYILAAHATDGEDNELTKGGFQILLESYIAYPLLYLLVPVSLVEFFNSYKKRYLFVAIFLALLRVGIDARRTYLAAFIMMIVICIVMHRKDILYFSKELCDKAKKFQKQSIIWILIFGWIFIFVSQQRSIAGNGQDDSSILRTLTYYYGGSVQFFGDCIETTKINYTLGISSLRGFFAPIFGVLNLFGIPSPDLLDDANTYLTFLHAHNMMISPTKEYNSFATAFFQFYCDGGILGIIILSFLVGFYAQSIFEKMVVFGSKRAETTYVFFYSNVMMLSFVNIQTVLALNFWPLILVGFLYHKQSVNE</sequence>
<feature type="transmembrane region" description="Helical" evidence="1">
    <location>
        <begin position="240"/>
        <end position="257"/>
    </location>
</feature>
<reference evidence="3" key="2">
    <citation type="submission" date="2021-07" db="EMBL/GenBank/DDBJ databases">
        <title>Comparative genomics of Bacteroides fragilis group isolates reveals species-dependent resistance mechanisms and validates clinical tools for resistance prediction.</title>
        <authorList>
            <person name="Wallace M.J."/>
            <person name="Jean S."/>
            <person name="Wallace M.A."/>
            <person name="Carey-Ann B.D."/>
            <person name="Dantas G."/>
        </authorList>
    </citation>
    <scope>NUCLEOTIDE SEQUENCE</scope>
    <source>
        <strain evidence="3">BJH_160</strain>
    </source>
</reference>
<comment type="caution">
    <text evidence="2">The sequence shown here is derived from an EMBL/GenBank/DDBJ whole genome shotgun (WGS) entry which is preliminary data.</text>
</comment>
<keyword evidence="1" id="KW-0472">Membrane</keyword>
<feature type="transmembrane region" description="Helical" evidence="1">
    <location>
        <begin position="102"/>
        <end position="123"/>
    </location>
</feature>
<dbReference type="AlphaFoldDB" id="A0A6I0SHX4"/>
<feature type="transmembrane region" description="Helical" evidence="1">
    <location>
        <begin position="203"/>
        <end position="219"/>
    </location>
</feature>
<feature type="transmembrane region" description="Helical" evidence="1">
    <location>
        <begin position="29"/>
        <end position="51"/>
    </location>
</feature>
<accession>A0A6I0SHX4</accession>
<dbReference type="NCBIfam" id="TIGR04370">
    <property type="entry name" value="glyco_rpt_poly"/>
    <property type="match status" value="1"/>
</dbReference>
<dbReference type="RefSeq" id="WP_196070636.1">
    <property type="nucleotide sequence ID" value="NZ_CAXTFL010000012.1"/>
</dbReference>
<dbReference type="Proteomes" id="UP000488521">
    <property type="component" value="Unassembled WGS sequence"/>
</dbReference>
<name>A0A6I0SHX4_BACT4</name>
<keyword evidence="1" id="KW-0812">Transmembrane</keyword>
<reference evidence="2 4" key="1">
    <citation type="journal article" date="2019" name="Nat. Med.">
        <title>A library of human gut bacterial isolates paired with longitudinal multiomics data enables mechanistic microbiome research.</title>
        <authorList>
            <person name="Poyet M."/>
            <person name="Groussin M."/>
            <person name="Gibbons S.M."/>
            <person name="Avila-Pacheco J."/>
            <person name="Jiang X."/>
            <person name="Kearney S.M."/>
            <person name="Perrotta A.R."/>
            <person name="Berdy B."/>
            <person name="Zhao S."/>
            <person name="Lieberman T.D."/>
            <person name="Swanson P.K."/>
            <person name="Smith M."/>
            <person name="Roesemann S."/>
            <person name="Alexander J.E."/>
            <person name="Rich S.A."/>
            <person name="Livny J."/>
            <person name="Vlamakis H."/>
            <person name="Clish C."/>
            <person name="Bullock K."/>
            <person name="Deik A."/>
            <person name="Scott J."/>
            <person name="Pierce K.A."/>
            <person name="Xavier R.J."/>
            <person name="Alm E.J."/>
        </authorList>
    </citation>
    <scope>NUCLEOTIDE SEQUENCE [LARGE SCALE GENOMIC DNA]</scope>
    <source>
        <strain evidence="2 4">BIOML-A156</strain>
    </source>
</reference>
<evidence type="ECO:0000256" key="1">
    <source>
        <dbReference type="SAM" id="Phobius"/>
    </source>
</evidence>
<feature type="transmembrane region" description="Helical" evidence="1">
    <location>
        <begin position="158"/>
        <end position="175"/>
    </location>
</feature>
<gene>
    <name evidence="2" type="ORF">GAN59_03005</name>
    <name evidence="3" type="ORF">K0H07_28565</name>
</gene>
<proteinExistence type="predicted"/>
<dbReference type="EMBL" id="WCRS01000002">
    <property type="protein sequence ID" value="KAB4477907.1"/>
    <property type="molecule type" value="Genomic_DNA"/>
</dbReference>
<evidence type="ECO:0000313" key="2">
    <source>
        <dbReference type="EMBL" id="KAB4477907.1"/>
    </source>
</evidence>
<keyword evidence="1" id="KW-1133">Transmembrane helix</keyword>
<organism evidence="2 4">
    <name type="scientific">Bacteroides thetaiotaomicron</name>
    <dbReference type="NCBI Taxonomy" id="818"/>
    <lineage>
        <taxon>Bacteria</taxon>
        <taxon>Pseudomonadati</taxon>
        <taxon>Bacteroidota</taxon>
        <taxon>Bacteroidia</taxon>
        <taxon>Bacteroidales</taxon>
        <taxon>Bacteroidaceae</taxon>
        <taxon>Bacteroides</taxon>
    </lineage>
</organism>
<protein>
    <submittedName>
        <fullName evidence="2">Oligosaccharide repeat unit polymerase</fullName>
    </submittedName>
</protein>
<evidence type="ECO:0000313" key="4">
    <source>
        <dbReference type="Proteomes" id="UP000488521"/>
    </source>
</evidence>
<dbReference type="Proteomes" id="UP001200544">
    <property type="component" value="Unassembled WGS sequence"/>
</dbReference>
<dbReference type="EMBL" id="JAHYQA010000042">
    <property type="protein sequence ID" value="MCE9241077.1"/>
    <property type="molecule type" value="Genomic_DNA"/>
</dbReference>
<feature type="transmembrane region" description="Helical" evidence="1">
    <location>
        <begin position="182"/>
        <end position="197"/>
    </location>
</feature>
<feature type="transmembrane region" description="Helical" evidence="1">
    <location>
        <begin position="398"/>
        <end position="430"/>
    </location>
</feature>
<feature type="transmembrane region" description="Helical" evidence="1">
    <location>
        <begin position="356"/>
        <end position="378"/>
    </location>
</feature>